<sequence length="238" mass="25153">MRAGSAAAGAFRTLTIDRPEKANALDAATVDALLAGFEAALPDSKPIAFMGEGKAFCGGFDFTGVEEQSQGDLLLRFVRIETLLQAVRHAPVVTIALVGGAAFGAGADLAASCAYRIGSREARFRFPGFRFGVALGTRHLARVVGQDAARAILLENRTIGAEEALSLGLLTHLVERSELEAEAEKIVAAHQGLPAQTAERLLALTGADTRDADMADLVRSVMPDGLHDRIARYRNAGR</sequence>
<dbReference type="AlphaFoldDB" id="A0A7W6GGS3"/>
<dbReference type="Pfam" id="PF00378">
    <property type="entry name" value="ECH_1"/>
    <property type="match status" value="1"/>
</dbReference>
<dbReference type="GO" id="GO:0006635">
    <property type="term" value="P:fatty acid beta-oxidation"/>
    <property type="evidence" value="ECO:0007669"/>
    <property type="project" value="TreeGrafter"/>
</dbReference>
<dbReference type="SUPFAM" id="SSF52096">
    <property type="entry name" value="ClpP/crotonase"/>
    <property type="match status" value="1"/>
</dbReference>
<keyword evidence="2" id="KW-1185">Reference proteome</keyword>
<reference evidence="1 2" key="1">
    <citation type="submission" date="2020-08" db="EMBL/GenBank/DDBJ databases">
        <title>Genomic Encyclopedia of Type Strains, Phase IV (KMG-IV): sequencing the most valuable type-strain genomes for metagenomic binning, comparative biology and taxonomic classification.</title>
        <authorList>
            <person name="Goeker M."/>
        </authorList>
    </citation>
    <scope>NUCLEOTIDE SEQUENCE [LARGE SCALE GENOMIC DNA]</scope>
    <source>
        <strain evidence="1 2">DSM 25481</strain>
    </source>
</reference>
<evidence type="ECO:0000313" key="1">
    <source>
        <dbReference type="EMBL" id="MBB3974615.1"/>
    </source>
</evidence>
<dbReference type="Gene3D" id="3.90.226.10">
    <property type="entry name" value="2-enoyl-CoA Hydratase, Chain A, domain 1"/>
    <property type="match status" value="1"/>
</dbReference>
<dbReference type="InterPro" id="IPR029045">
    <property type="entry name" value="ClpP/crotonase-like_dom_sf"/>
</dbReference>
<comment type="caution">
    <text evidence="1">The sequence shown here is derived from an EMBL/GenBank/DDBJ whole genome shotgun (WGS) entry which is preliminary data.</text>
</comment>
<dbReference type="PANTHER" id="PTHR11941:SF54">
    <property type="entry name" value="ENOYL-COA HYDRATASE, MITOCHONDRIAL"/>
    <property type="match status" value="1"/>
</dbReference>
<dbReference type="RefSeq" id="WP_343066283.1">
    <property type="nucleotide sequence ID" value="NZ_JACIDR010000007.1"/>
</dbReference>
<gene>
    <name evidence="1" type="ORF">GGR24_003302</name>
</gene>
<name>A0A7W6GGS3_9HYPH</name>
<organism evidence="1 2">
    <name type="scientific">Hansschlegelia beijingensis</name>
    <dbReference type="NCBI Taxonomy" id="1133344"/>
    <lineage>
        <taxon>Bacteria</taxon>
        <taxon>Pseudomonadati</taxon>
        <taxon>Pseudomonadota</taxon>
        <taxon>Alphaproteobacteria</taxon>
        <taxon>Hyphomicrobiales</taxon>
        <taxon>Methylopilaceae</taxon>
        <taxon>Hansschlegelia</taxon>
    </lineage>
</organism>
<dbReference type="Proteomes" id="UP000528964">
    <property type="component" value="Unassembled WGS sequence"/>
</dbReference>
<dbReference type="CDD" id="cd06558">
    <property type="entry name" value="crotonase-like"/>
    <property type="match status" value="1"/>
</dbReference>
<accession>A0A7W6GGS3</accession>
<dbReference type="PANTHER" id="PTHR11941">
    <property type="entry name" value="ENOYL-COA HYDRATASE-RELATED"/>
    <property type="match status" value="1"/>
</dbReference>
<dbReference type="GO" id="GO:0003824">
    <property type="term" value="F:catalytic activity"/>
    <property type="evidence" value="ECO:0007669"/>
    <property type="project" value="UniProtKB-ARBA"/>
</dbReference>
<proteinExistence type="predicted"/>
<dbReference type="EMBL" id="JACIDR010000007">
    <property type="protein sequence ID" value="MBB3974615.1"/>
    <property type="molecule type" value="Genomic_DNA"/>
</dbReference>
<protein>
    <submittedName>
        <fullName evidence="1">Enoyl-CoA hydratase/carnithine racemase</fullName>
    </submittedName>
</protein>
<evidence type="ECO:0000313" key="2">
    <source>
        <dbReference type="Proteomes" id="UP000528964"/>
    </source>
</evidence>
<dbReference type="InterPro" id="IPR001753">
    <property type="entry name" value="Enoyl-CoA_hydra/iso"/>
</dbReference>